<evidence type="ECO:0000313" key="1">
    <source>
        <dbReference type="EMBL" id="MPM65958.1"/>
    </source>
</evidence>
<comment type="caution">
    <text evidence="1">The sequence shown here is derived from an EMBL/GenBank/DDBJ whole genome shotgun (WGS) entry which is preliminary data.</text>
</comment>
<proteinExistence type="predicted"/>
<dbReference type="AlphaFoldDB" id="A0A645BLG0"/>
<reference evidence="1" key="1">
    <citation type="submission" date="2019-08" db="EMBL/GenBank/DDBJ databases">
        <authorList>
            <person name="Kucharzyk K."/>
            <person name="Murdoch R.W."/>
            <person name="Higgins S."/>
            <person name="Loffler F."/>
        </authorList>
    </citation>
    <scope>NUCLEOTIDE SEQUENCE</scope>
</reference>
<sequence length="72" mass="8557">MKISIALFTEYVVHYFETSFLAAVKSPIYELNLPNMVFYKYIYIIINSLQRKISYTRLQRREAILAFKRAAS</sequence>
<protein>
    <submittedName>
        <fullName evidence="1">Uncharacterized protein</fullName>
    </submittedName>
</protein>
<organism evidence="1">
    <name type="scientific">bioreactor metagenome</name>
    <dbReference type="NCBI Taxonomy" id="1076179"/>
    <lineage>
        <taxon>unclassified sequences</taxon>
        <taxon>metagenomes</taxon>
        <taxon>ecological metagenomes</taxon>
    </lineage>
</organism>
<accession>A0A645BLG0</accession>
<name>A0A645BLG0_9ZZZZ</name>
<gene>
    <name evidence="1" type="ORF">SDC9_112862</name>
</gene>
<dbReference type="EMBL" id="VSSQ01020806">
    <property type="protein sequence ID" value="MPM65958.1"/>
    <property type="molecule type" value="Genomic_DNA"/>
</dbReference>